<dbReference type="PANTHER" id="PTHR21573:SF0">
    <property type="entry name" value="ER MEMBRANE PROTEIN COMPLEX SUBUNIT 1"/>
    <property type="match status" value="1"/>
</dbReference>
<comment type="caution">
    <text evidence="15">The sequence shown here is derived from an EMBL/GenBank/DDBJ whole genome shotgun (WGS) entry which is preliminary data.</text>
</comment>
<protein>
    <recommendedName>
        <fullName evidence="4">ER membrane protein complex subunit 1</fullName>
    </recommendedName>
</protein>
<dbReference type="Pfam" id="PF07774">
    <property type="entry name" value="EMC1_C"/>
    <property type="match status" value="1"/>
</dbReference>
<dbReference type="InterPro" id="IPR011678">
    <property type="entry name" value="EMC1_C"/>
</dbReference>
<evidence type="ECO:0000256" key="7">
    <source>
        <dbReference type="ARBA" id="ARBA00022824"/>
    </source>
</evidence>
<evidence type="ECO:0000256" key="9">
    <source>
        <dbReference type="ARBA" id="ARBA00023136"/>
    </source>
</evidence>
<keyword evidence="10" id="KW-0325">Glycoprotein</keyword>
<keyword evidence="5 11" id="KW-0812">Transmembrane</keyword>
<proteinExistence type="inferred from homology"/>
<keyword evidence="9 11" id="KW-0472">Membrane</keyword>
<gene>
    <name evidence="15" type="ORF">Acr_20g0002620</name>
</gene>
<evidence type="ECO:0000256" key="3">
    <source>
        <dbReference type="ARBA" id="ARBA00011276"/>
    </source>
</evidence>
<dbReference type="InterPro" id="IPR058545">
    <property type="entry name" value="Beta-prop_EMC1_1st"/>
</dbReference>
<dbReference type="SUPFAM" id="SSF50998">
    <property type="entry name" value="Quinoprotein alcohol dehydrogenase-like"/>
    <property type="match status" value="1"/>
</dbReference>
<dbReference type="Pfam" id="PF25293">
    <property type="entry name" value="Beta-prop_EMC1_N"/>
    <property type="match status" value="3"/>
</dbReference>
<dbReference type="InterPro" id="IPR026895">
    <property type="entry name" value="EMC1"/>
</dbReference>
<comment type="subcellular location">
    <subcellularLocation>
        <location evidence="1">Endoplasmic reticulum membrane</location>
        <topology evidence="1">Single-pass type I membrane protein</topology>
    </subcellularLocation>
</comment>
<evidence type="ECO:0000313" key="16">
    <source>
        <dbReference type="Proteomes" id="UP000585474"/>
    </source>
</evidence>
<evidence type="ECO:0000256" key="1">
    <source>
        <dbReference type="ARBA" id="ARBA00004115"/>
    </source>
</evidence>
<evidence type="ECO:0000256" key="12">
    <source>
        <dbReference type="SAM" id="SignalP"/>
    </source>
</evidence>
<accession>A0A7J0GCE3</accession>
<dbReference type="Proteomes" id="UP000585474">
    <property type="component" value="Unassembled WGS sequence"/>
</dbReference>
<feature type="domain" description="EMC1 first beta-propeller" evidence="14">
    <location>
        <begin position="147"/>
        <end position="268"/>
    </location>
</feature>
<dbReference type="GO" id="GO:0034975">
    <property type="term" value="P:protein folding in endoplasmic reticulum"/>
    <property type="evidence" value="ECO:0007669"/>
    <property type="project" value="TreeGrafter"/>
</dbReference>
<reference evidence="15 16" key="1">
    <citation type="submission" date="2019-07" db="EMBL/GenBank/DDBJ databases">
        <title>De Novo Assembly of kiwifruit Actinidia rufa.</title>
        <authorList>
            <person name="Sugita-Konishi S."/>
            <person name="Sato K."/>
            <person name="Mori E."/>
            <person name="Abe Y."/>
            <person name="Kisaki G."/>
            <person name="Hamano K."/>
            <person name="Suezawa K."/>
            <person name="Otani M."/>
            <person name="Fukuda T."/>
            <person name="Manabe T."/>
            <person name="Gomi K."/>
            <person name="Tabuchi M."/>
            <person name="Akimitsu K."/>
            <person name="Kataoka I."/>
        </authorList>
    </citation>
    <scope>NUCLEOTIDE SEQUENCE [LARGE SCALE GENOMIC DNA]</scope>
    <source>
        <strain evidence="16">cv. Fuchu</strain>
    </source>
</reference>
<organism evidence="15 16">
    <name type="scientific">Actinidia rufa</name>
    <dbReference type="NCBI Taxonomy" id="165716"/>
    <lineage>
        <taxon>Eukaryota</taxon>
        <taxon>Viridiplantae</taxon>
        <taxon>Streptophyta</taxon>
        <taxon>Embryophyta</taxon>
        <taxon>Tracheophyta</taxon>
        <taxon>Spermatophyta</taxon>
        <taxon>Magnoliopsida</taxon>
        <taxon>eudicotyledons</taxon>
        <taxon>Gunneridae</taxon>
        <taxon>Pentapetalae</taxon>
        <taxon>asterids</taxon>
        <taxon>Ericales</taxon>
        <taxon>Actinidiaceae</taxon>
        <taxon>Actinidia</taxon>
    </lineage>
</organism>
<keyword evidence="6 12" id="KW-0732">Signal</keyword>
<evidence type="ECO:0000313" key="15">
    <source>
        <dbReference type="EMBL" id="GFZ08454.1"/>
    </source>
</evidence>
<evidence type="ECO:0000259" key="14">
    <source>
        <dbReference type="Pfam" id="PF25293"/>
    </source>
</evidence>
<evidence type="ECO:0000256" key="2">
    <source>
        <dbReference type="ARBA" id="ARBA00007904"/>
    </source>
</evidence>
<dbReference type="EMBL" id="BJWL01000020">
    <property type="protein sequence ID" value="GFZ08454.1"/>
    <property type="molecule type" value="Genomic_DNA"/>
</dbReference>
<evidence type="ECO:0000256" key="4">
    <source>
        <dbReference type="ARBA" id="ARBA00020824"/>
    </source>
</evidence>
<keyword evidence="16" id="KW-1185">Reference proteome</keyword>
<dbReference type="PANTHER" id="PTHR21573">
    <property type="entry name" value="ER MEMBRANE PROTEIN COMPLEX SUBUNIT 1"/>
    <property type="match status" value="1"/>
</dbReference>
<dbReference type="OrthoDB" id="28092at2759"/>
<feature type="signal peptide" evidence="12">
    <location>
        <begin position="1"/>
        <end position="23"/>
    </location>
</feature>
<comment type="similarity">
    <text evidence="2">Belongs to the EMC1 family.</text>
</comment>
<evidence type="ECO:0000259" key="13">
    <source>
        <dbReference type="Pfam" id="PF07774"/>
    </source>
</evidence>
<keyword evidence="7" id="KW-0256">Endoplasmic reticulum</keyword>
<sequence length="811" mass="91197">MAMAIRFFLLLLLFFLSSYPTFSLYEDQVGLMDWHQQYIGKVKHAVFHTQKAGRKRVVVFTEENVVASLDLRSGEIFWRHVLGTKDAINEIDIALGKYVITMSLEGNILRAWNLPDGQMVWESFLSGLKPSKSLLSIPMARFSGRGDLTTEGIEVQQLVHPLGSDIIYAVGFGNLPQFDACQINAKNGELLKHDSATFPGGFSGELLSVSSDTFVASDATRSILVLISIRDGSISFRQTYISDFVQDFSGTAVLLPSKITGIFAIKIDTFTQGRNKIQMTVKHSHDWNSGLLEESIEMDQQRGLVHKVFINHYLRTDKSYGFRALIVMEDHSLLLVQQGEIVWSREDGLASVVDVTTAELPVEKDGVSVAKVEQNIFEWLKGHLLKLKGTLMLASPNEVADIYRELGDGRVVWSLLLHSLRKSEGCESPIGLNIYQWQVPHHHAMDENPSVLVVGRCGYNLDAPGVLSRLLIQQRLHLLIDSDQHAHLYPRTQEAISIFQQNQVEVVHTQAKVIAEQDVMYKYVSQNVIFVATVAPKAIGEIGSVTPEESWLVVYLIDTVTGRILHRMIHHGSQGPVHAVFSKNWVVYQYFNLRAHRYEMSVIEIYDQSRADNKDVWRLVLGKHNLTSPLSSFSRPEVITKSQSYFFTHTAKAIAVTSTSKGITSKQLLIGTVGDQVLALDKRFLDPRRTVNPTQAEKEEGLLPLTDFFANHATVLHTLLKFDLKSYVTHALKVEGLRGIVTMPAKLESTTLAFIYGVDLFFTRLAPSKTYDSLTEDFSYALLLITIVALVLAIIVTWVLSERKDLQEKWR</sequence>
<dbReference type="InterPro" id="IPR011047">
    <property type="entry name" value="Quinoprotein_ADH-like_sf"/>
</dbReference>
<dbReference type="InterPro" id="IPR015943">
    <property type="entry name" value="WD40/YVTN_repeat-like_dom_sf"/>
</dbReference>
<name>A0A7J0GCE3_9ERIC</name>
<feature type="domain" description="ER membrane protein complex subunit 1 C-terminal" evidence="13">
    <location>
        <begin position="583"/>
        <end position="810"/>
    </location>
</feature>
<feature type="domain" description="EMC1 first beta-propeller" evidence="14">
    <location>
        <begin position="269"/>
        <end position="347"/>
    </location>
</feature>
<dbReference type="AlphaFoldDB" id="A0A7J0GCE3"/>
<evidence type="ECO:0000256" key="8">
    <source>
        <dbReference type="ARBA" id="ARBA00022989"/>
    </source>
</evidence>
<evidence type="ECO:0000256" key="5">
    <source>
        <dbReference type="ARBA" id="ARBA00022692"/>
    </source>
</evidence>
<evidence type="ECO:0000256" key="11">
    <source>
        <dbReference type="SAM" id="Phobius"/>
    </source>
</evidence>
<dbReference type="GO" id="GO:0072546">
    <property type="term" value="C:EMC complex"/>
    <property type="evidence" value="ECO:0007669"/>
    <property type="project" value="InterPro"/>
</dbReference>
<feature type="domain" description="EMC1 first beta-propeller" evidence="14">
    <location>
        <begin position="24"/>
        <end position="138"/>
    </location>
</feature>
<feature type="transmembrane region" description="Helical" evidence="11">
    <location>
        <begin position="778"/>
        <end position="801"/>
    </location>
</feature>
<feature type="chain" id="PRO_5029858828" description="ER membrane protein complex subunit 1" evidence="12">
    <location>
        <begin position="24"/>
        <end position="811"/>
    </location>
</feature>
<evidence type="ECO:0000256" key="6">
    <source>
        <dbReference type="ARBA" id="ARBA00022729"/>
    </source>
</evidence>
<keyword evidence="8 11" id="KW-1133">Transmembrane helix</keyword>
<evidence type="ECO:0000256" key="10">
    <source>
        <dbReference type="ARBA" id="ARBA00023180"/>
    </source>
</evidence>
<comment type="subunit">
    <text evidence="3">Component of the ER membrane protein complex (EMC).</text>
</comment>
<dbReference type="Gene3D" id="2.130.10.10">
    <property type="entry name" value="YVTN repeat-like/Quinoprotein amine dehydrogenase"/>
    <property type="match status" value="1"/>
</dbReference>